<proteinExistence type="predicted"/>
<sequence>MVPKYISGDELEALIKSDKRPHRDYLIVDVRDDDYAGGNIANSHNLPSETFHAKVDELVTRTKDVPMVIFHCALSQARGPKAARIYAQAREHSHGKDDQQEVLILRGGFNDFQAKYKDDPLLVENWDPEVWAREWS</sequence>
<organism evidence="1 2">
    <name type="scientific">Artomyces pyxidatus</name>
    <dbReference type="NCBI Taxonomy" id="48021"/>
    <lineage>
        <taxon>Eukaryota</taxon>
        <taxon>Fungi</taxon>
        <taxon>Dikarya</taxon>
        <taxon>Basidiomycota</taxon>
        <taxon>Agaricomycotina</taxon>
        <taxon>Agaricomycetes</taxon>
        <taxon>Russulales</taxon>
        <taxon>Auriscalpiaceae</taxon>
        <taxon>Artomyces</taxon>
    </lineage>
</organism>
<keyword evidence="2" id="KW-1185">Reference proteome</keyword>
<name>A0ACB8SKP3_9AGAM</name>
<reference evidence="1" key="2">
    <citation type="journal article" date="2022" name="New Phytol.">
        <title>Evolutionary transition to the ectomycorrhizal habit in the genomes of a hyperdiverse lineage of mushroom-forming fungi.</title>
        <authorList>
            <person name="Looney B."/>
            <person name="Miyauchi S."/>
            <person name="Morin E."/>
            <person name="Drula E."/>
            <person name="Courty P.E."/>
            <person name="Kohler A."/>
            <person name="Kuo A."/>
            <person name="LaButti K."/>
            <person name="Pangilinan J."/>
            <person name="Lipzen A."/>
            <person name="Riley R."/>
            <person name="Andreopoulos W."/>
            <person name="He G."/>
            <person name="Johnson J."/>
            <person name="Nolan M."/>
            <person name="Tritt A."/>
            <person name="Barry K.W."/>
            <person name="Grigoriev I.V."/>
            <person name="Nagy L.G."/>
            <person name="Hibbett D."/>
            <person name="Henrissat B."/>
            <person name="Matheny P.B."/>
            <person name="Labbe J."/>
            <person name="Martin F.M."/>
        </authorList>
    </citation>
    <scope>NUCLEOTIDE SEQUENCE</scope>
    <source>
        <strain evidence="1">HHB10654</strain>
    </source>
</reference>
<dbReference type="EMBL" id="MU277267">
    <property type="protein sequence ID" value="KAI0056271.1"/>
    <property type="molecule type" value="Genomic_DNA"/>
</dbReference>
<gene>
    <name evidence="1" type="ORF">BV25DRAFT_1921098</name>
</gene>
<dbReference type="Proteomes" id="UP000814140">
    <property type="component" value="Unassembled WGS sequence"/>
</dbReference>
<comment type="caution">
    <text evidence="1">The sequence shown here is derived from an EMBL/GenBank/DDBJ whole genome shotgun (WGS) entry which is preliminary data.</text>
</comment>
<reference evidence="1" key="1">
    <citation type="submission" date="2021-03" db="EMBL/GenBank/DDBJ databases">
        <authorList>
            <consortium name="DOE Joint Genome Institute"/>
            <person name="Ahrendt S."/>
            <person name="Looney B.P."/>
            <person name="Miyauchi S."/>
            <person name="Morin E."/>
            <person name="Drula E."/>
            <person name="Courty P.E."/>
            <person name="Chicoki N."/>
            <person name="Fauchery L."/>
            <person name="Kohler A."/>
            <person name="Kuo A."/>
            <person name="Labutti K."/>
            <person name="Pangilinan J."/>
            <person name="Lipzen A."/>
            <person name="Riley R."/>
            <person name="Andreopoulos W."/>
            <person name="He G."/>
            <person name="Johnson J."/>
            <person name="Barry K.W."/>
            <person name="Grigoriev I.V."/>
            <person name="Nagy L."/>
            <person name="Hibbett D."/>
            <person name="Henrissat B."/>
            <person name="Matheny P.B."/>
            <person name="Labbe J."/>
            <person name="Martin F."/>
        </authorList>
    </citation>
    <scope>NUCLEOTIDE SEQUENCE</scope>
    <source>
        <strain evidence="1">HHB10654</strain>
    </source>
</reference>
<accession>A0ACB8SKP3</accession>
<protein>
    <submittedName>
        <fullName evidence="1">Rhodanese-like protein</fullName>
    </submittedName>
</protein>
<evidence type="ECO:0000313" key="1">
    <source>
        <dbReference type="EMBL" id="KAI0056271.1"/>
    </source>
</evidence>
<evidence type="ECO:0000313" key="2">
    <source>
        <dbReference type="Proteomes" id="UP000814140"/>
    </source>
</evidence>